<gene>
    <name evidence="5" type="ORF">P0082_03825</name>
</gene>
<dbReference type="InterPro" id="IPR019734">
    <property type="entry name" value="TPR_rpt"/>
</dbReference>
<dbReference type="Gene3D" id="1.25.40.10">
    <property type="entry name" value="Tetratricopeptide repeat domain"/>
    <property type="match status" value="3"/>
</dbReference>
<feature type="repeat" description="TPR" evidence="3">
    <location>
        <begin position="64"/>
        <end position="97"/>
    </location>
</feature>
<evidence type="ECO:0000313" key="5">
    <source>
        <dbReference type="EMBL" id="WGK69998.1"/>
    </source>
</evidence>
<feature type="compositionally biased region" description="Basic and acidic residues" evidence="4">
    <location>
        <begin position="338"/>
        <end position="351"/>
    </location>
</feature>
<feature type="repeat" description="TPR" evidence="3">
    <location>
        <begin position="200"/>
        <end position="233"/>
    </location>
</feature>
<feature type="region of interest" description="Disordered" evidence="4">
    <location>
        <begin position="322"/>
        <end position="404"/>
    </location>
</feature>
<proteinExistence type="predicted"/>
<dbReference type="Pfam" id="PF13414">
    <property type="entry name" value="TPR_11"/>
    <property type="match status" value="1"/>
</dbReference>
<dbReference type="Pfam" id="PF13181">
    <property type="entry name" value="TPR_8"/>
    <property type="match status" value="1"/>
</dbReference>
<evidence type="ECO:0000256" key="1">
    <source>
        <dbReference type="ARBA" id="ARBA00022737"/>
    </source>
</evidence>
<dbReference type="PANTHER" id="PTHR44858:SF1">
    <property type="entry name" value="UDP-N-ACETYLGLUCOSAMINE--PEPTIDE N-ACETYLGLUCOSAMINYLTRANSFERASE SPINDLY-RELATED"/>
    <property type="match status" value="1"/>
</dbReference>
<dbReference type="PANTHER" id="PTHR44858">
    <property type="entry name" value="TETRATRICOPEPTIDE REPEAT PROTEIN 6"/>
    <property type="match status" value="1"/>
</dbReference>
<feature type="repeat" description="TPR" evidence="3">
    <location>
        <begin position="132"/>
        <end position="165"/>
    </location>
</feature>
<keyword evidence="6" id="KW-1185">Reference proteome</keyword>
<dbReference type="InterPro" id="IPR011990">
    <property type="entry name" value="TPR-like_helical_dom_sf"/>
</dbReference>
<keyword evidence="2 3" id="KW-0802">TPR repeat</keyword>
<evidence type="ECO:0000256" key="3">
    <source>
        <dbReference type="PROSITE-ProRule" id="PRU00339"/>
    </source>
</evidence>
<dbReference type="Pfam" id="PF13432">
    <property type="entry name" value="TPR_16"/>
    <property type="match status" value="1"/>
</dbReference>
<dbReference type="Pfam" id="PF00515">
    <property type="entry name" value="TPR_1"/>
    <property type="match status" value="1"/>
</dbReference>
<dbReference type="RefSeq" id="WP_326928203.1">
    <property type="nucleotide sequence ID" value="NZ_CP123443.1"/>
</dbReference>
<keyword evidence="1" id="KW-0677">Repeat</keyword>
<accession>A0ABY8MLE0</accession>
<dbReference type="SUPFAM" id="SSF48439">
    <property type="entry name" value="Protein prenylyltransferase"/>
    <property type="match status" value="1"/>
</dbReference>
<dbReference type="PROSITE" id="PS50005">
    <property type="entry name" value="TPR"/>
    <property type="match status" value="5"/>
</dbReference>
<protein>
    <submittedName>
        <fullName evidence="5">Tetratricopeptide repeat protein</fullName>
    </submittedName>
</protein>
<feature type="repeat" description="TPR" evidence="3">
    <location>
        <begin position="166"/>
        <end position="199"/>
    </location>
</feature>
<sequence>MSKKKPLRRGRPKFDSKQADEINSEAKAALAGASTAQDRLLLYRTVLEQLADYIPGRRLRECQCEYLNRRAESYIELGQIDAALEDLNEAVKFRPDLALSYQSRGTLFDKQNLKEQALQDYATALKLQSGDVSVLISRGMIHAENHKYDSALADFNRAIQHDPDHAPAYENRGNVRVEQGLEAEALEDFNKAIELNADYASAYNSRACLFSAQGRYSEALADLNQAITLNPNHGAFYCTRGNIYKYQGEYSKALADFNTAVELRPDSPHVYSKRAQVYTAMGSETEAGNDEDEALKLYRNQEAKSESLMEHWTDLGLLESDKAASREEPPPAEEAEEPAPKPDKNKAREASIQELQQSPQKLYPSRRTHNTEMQQHPQKYLDSPVPDEAEKAPADISGEESERLRQALNERKAQPDSHKNLHKVVEIFYQQDNGRLEIAEAALKSAKDYKNFRHNNIAWKMLTALAVDLYQIKFIEGLRDIKSEFLRRTGLPYAKSEGRQTKRNSDYARSRQLKHNGKIYDIWAHLKWGKAKPDVLRVHFAYDEDSQKIIVGYIGPHLSNHSTLQLN</sequence>
<dbReference type="SMART" id="SM00028">
    <property type="entry name" value="TPR"/>
    <property type="match status" value="7"/>
</dbReference>
<evidence type="ECO:0000313" key="6">
    <source>
        <dbReference type="Proteomes" id="UP001228690"/>
    </source>
</evidence>
<organism evidence="5 6">
    <name type="scientific">Candidatus Haliotispira prima</name>
    <dbReference type="NCBI Taxonomy" id="3034016"/>
    <lineage>
        <taxon>Bacteria</taxon>
        <taxon>Pseudomonadati</taxon>
        <taxon>Spirochaetota</taxon>
        <taxon>Spirochaetia</taxon>
        <taxon>Spirochaetales</taxon>
        <taxon>Spirochaetaceae</taxon>
        <taxon>Candidatus Haliotispira</taxon>
    </lineage>
</organism>
<dbReference type="InterPro" id="IPR050498">
    <property type="entry name" value="Ycf3"/>
</dbReference>
<dbReference type="Proteomes" id="UP001228690">
    <property type="component" value="Chromosome"/>
</dbReference>
<name>A0ABY8MLE0_9SPIO</name>
<dbReference type="EMBL" id="CP123443">
    <property type="protein sequence ID" value="WGK69998.1"/>
    <property type="molecule type" value="Genomic_DNA"/>
</dbReference>
<dbReference type="PROSITE" id="PS50293">
    <property type="entry name" value="TPR_REGION"/>
    <property type="match status" value="1"/>
</dbReference>
<feature type="repeat" description="TPR" evidence="3">
    <location>
        <begin position="234"/>
        <end position="267"/>
    </location>
</feature>
<reference evidence="5 6" key="1">
    <citation type="submission" date="2023-04" db="EMBL/GenBank/DDBJ databases">
        <title>Spirochaete genome identified in red abalone sample constitutes a novel genus.</title>
        <authorList>
            <person name="Sharma S.P."/>
            <person name="Purcell C.M."/>
            <person name="Hyde J.R."/>
            <person name="Severin A.J."/>
        </authorList>
    </citation>
    <scope>NUCLEOTIDE SEQUENCE [LARGE SCALE GENOMIC DNA]</scope>
    <source>
        <strain evidence="5 6">SP-2023</strain>
    </source>
</reference>
<evidence type="ECO:0000256" key="4">
    <source>
        <dbReference type="SAM" id="MobiDB-lite"/>
    </source>
</evidence>
<evidence type="ECO:0000256" key="2">
    <source>
        <dbReference type="ARBA" id="ARBA00022803"/>
    </source>
</evidence>